<comment type="caution">
    <text evidence="1">The sequence shown here is derived from an EMBL/GenBank/DDBJ whole genome shotgun (WGS) entry which is preliminary data.</text>
</comment>
<dbReference type="Proteomes" id="UP000190188">
    <property type="component" value="Unassembled WGS sequence"/>
</dbReference>
<organism evidence="1 2">
    <name type="scientific">Paenibacillus selenitireducens</name>
    <dbReference type="NCBI Taxonomy" id="1324314"/>
    <lineage>
        <taxon>Bacteria</taxon>
        <taxon>Bacillati</taxon>
        <taxon>Bacillota</taxon>
        <taxon>Bacilli</taxon>
        <taxon>Bacillales</taxon>
        <taxon>Paenibacillaceae</taxon>
        <taxon>Paenibacillus</taxon>
    </lineage>
</organism>
<dbReference type="OrthoDB" id="2941457at2"/>
<sequence>MGQYKTIQGDTWDAISFKVYGNEMLFPLLMSANPEHVWVVIFDAGYTLAIPDKPEEVSEDLPPWKRGD</sequence>
<dbReference type="InterPro" id="IPR008861">
    <property type="entry name" value="GpX-like"/>
</dbReference>
<evidence type="ECO:0000313" key="2">
    <source>
        <dbReference type="Proteomes" id="UP000190188"/>
    </source>
</evidence>
<keyword evidence="2" id="KW-1185">Reference proteome</keyword>
<dbReference type="RefSeq" id="WP_078499756.1">
    <property type="nucleotide sequence ID" value="NZ_MSZX01000006.1"/>
</dbReference>
<accession>A0A1T2XA76</accession>
<reference evidence="1 2" key="1">
    <citation type="submission" date="2017-01" db="EMBL/GenBank/DDBJ databases">
        <title>Genome analysis of Paenibacillus selenitrireducens ES3-24.</title>
        <authorList>
            <person name="Xu D."/>
            <person name="Yao R."/>
            <person name="Zheng S."/>
        </authorList>
    </citation>
    <scope>NUCLEOTIDE SEQUENCE [LARGE SCALE GENOMIC DNA]</scope>
    <source>
        <strain evidence="1 2">ES3-24</strain>
    </source>
</reference>
<dbReference type="STRING" id="1324314.BVG16_16335"/>
<dbReference type="Pfam" id="PF05489">
    <property type="entry name" value="Phage_tail_X"/>
    <property type="match status" value="1"/>
</dbReference>
<dbReference type="EMBL" id="MSZX01000006">
    <property type="protein sequence ID" value="OPA76738.1"/>
    <property type="molecule type" value="Genomic_DNA"/>
</dbReference>
<name>A0A1T2XA76_9BACL</name>
<evidence type="ECO:0000313" key="1">
    <source>
        <dbReference type="EMBL" id="OPA76738.1"/>
    </source>
</evidence>
<proteinExistence type="predicted"/>
<protein>
    <submittedName>
        <fullName evidence="1">Phage tail protein</fullName>
    </submittedName>
</protein>
<dbReference type="AlphaFoldDB" id="A0A1T2XA76"/>
<gene>
    <name evidence="1" type="ORF">BVG16_16335</name>
</gene>